<dbReference type="RefSeq" id="WP_125020081.1">
    <property type="nucleotide sequence ID" value="NZ_RQVQ01000048.1"/>
</dbReference>
<dbReference type="CDD" id="cd17535">
    <property type="entry name" value="REC_NarL-like"/>
    <property type="match status" value="1"/>
</dbReference>
<dbReference type="GO" id="GO:0006355">
    <property type="term" value="P:regulation of DNA-templated transcription"/>
    <property type="evidence" value="ECO:0007669"/>
    <property type="project" value="InterPro"/>
</dbReference>
<dbReference type="InterPro" id="IPR001789">
    <property type="entry name" value="Sig_transdc_resp-reg_receiver"/>
</dbReference>
<dbReference type="SUPFAM" id="SSF46894">
    <property type="entry name" value="C-terminal effector domain of the bipartite response regulators"/>
    <property type="match status" value="1"/>
</dbReference>
<name>A0A3P3W067_9FLAO</name>
<dbReference type="PROSITE" id="PS50043">
    <property type="entry name" value="HTH_LUXR_2"/>
    <property type="match status" value="1"/>
</dbReference>
<dbReference type="AlphaFoldDB" id="A0A3P3W067"/>
<feature type="modified residue" description="4-aspartylphosphate" evidence="3">
    <location>
        <position position="57"/>
    </location>
</feature>
<dbReference type="GO" id="GO:0003677">
    <property type="term" value="F:DNA binding"/>
    <property type="evidence" value="ECO:0007669"/>
    <property type="project" value="UniProtKB-KW"/>
</dbReference>
<keyword evidence="1 3" id="KW-0597">Phosphoprotein</keyword>
<dbReference type="GO" id="GO:0000160">
    <property type="term" value="P:phosphorelay signal transduction system"/>
    <property type="evidence" value="ECO:0007669"/>
    <property type="project" value="InterPro"/>
</dbReference>
<dbReference type="Gene3D" id="3.40.50.2300">
    <property type="match status" value="1"/>
</dbReference>
<feature type="domain" description="Response regulatory" evidence="5">
    <location>
        <begin position="4"/>
        <end position="122"/>
    </location>
</feature>
<evidence type="ECO:0000313" key="7">
    <source>
        <dbReference type="Proteomes" id="UP000275719"/>
    </source>
</evidence>
<dbReference type="PANTHER" id="PTHR43214">
    <property type="entry name" value="TWO-COMPONENT RESPONSE REGULATOR"/>
    <property type="match status" value="1"/>
</dbReference>
<evidence type="ECO:0000256" key="2">
    <source>
        <dbReference type="ARBA" id="ARBA00023125"/>
    </source>
</evidence>
<keyword evidence="2 6" id="KW-0238">DNA-binding</keyword>
<dbReference type="PROSITE" id="PS50110">
    <property type="entry name" value="RESPONSE_REGULATORY"/>
    <property type="match status" value="1"/>
</dbReference>
<accession>A0A3P3W067</accession>
<dbReference type="SMART" id="SM00421">
    <property type="entry name" value="HTH_LUXR"/>
    <property type="match status" value="1"/>
</dbReference>
<evidence type="ECO:0000256" key="1">
    <source>
        <dbReference type="ARBA" id="ARBA00022553"/>
    </source>
</evidence>
<organism evidence="6 7">
    <name type="scientific">Paenimyroides tangerinum</name>
    <dbReference type="NCBI Taxonomy" id="2488728"/>
    <lineage>
        <taxon>Bacteria</taxon>
        <taxon>Pseudomonadati</taxon>
        <taxon>Bacteroidota</taxon>
        <taxon>Flavobacteriia</taxon>
        <taxon>Flavobacteriales</taxon>
        <taxon>Flavobacteriaceae</taxon>
        <taxon>Paenimyroides</taxon>
    </lineage>
</organism>
<dbReference type="Pfam" id="PF00072">
    <property type="entry name" value="Response_reg"/>
    <property type="match status" value="1"/>
</dbReference>
<dbReference type="InterPro" id="IPR016032">
    <property type="entry name" value="Sig_transdc_resp-reg_C-effctor"/>
</dbReference>
<protein>
    <submittedName>
        <fullName evidence="6">DNA-binding response regulator</fullName>
    </submittedName>
</protein>
<evidence type="ECO:0000259" key="4">
    <source>
        <dbReference type="PROSITE" id="PS50043"/>
    </source>
</evidence>
<keyword evidence="7" id="KW-1185">Reference proteome</keyword>
<dbReference type="EMBL" id="RQVQ01000048">
    <property type="protein sequence ID" value="RRJ87728.1"/>
    <property type="molecule type" value="Genomic_DNA"/>
</dbReference>
<sequence length="213" mass="24076">MKHKIAVVDDHTLLSQAIGKLIDGFENFQTEGIFKNGQELITALNNKSIDPEIILMDVNMPILNGIETTKILSQDFPVISVLALSVEEEEKTIIQMLKSGAKGYLNKDIQKDLLLFALNSILQTGIFHTQNVTQALIGNLEKKTDDLDELKEREIEFIQLACTDMTYREIADKMFLSPKTVDNYRDSVFSKLNIKNRIGLVLFAIKKGIYKVN</sequence>
<reference evidence="6 7" key="1">
    <citation type="submission" date="2018-11" db="EMBL/GenBank/DDBJ databases">
        <title>Flavobacterium sp. nov., YIM 102701-2 draft genome.</title>
        <authorList>
            <person name="Li G."/>
            <person name="Jiang Y."/>
        </authorList>
    </citation>
    <scope>NUCLEOTIDE SEQUENCE [LARGE SCALE GENOMIC DNA]</scope>
    <source>
        <strain evidence="6 7">YIM 102701-2</strain>
    </source>
</reference>
<dbReference type="SMART" id="SM00448">
    <property type="entry name" value="REC"/>
    <property type="match status" value="1"/>
</dbReference>
<proteinExistence type="predicted"/>
<dbReference type="InterPro" id="IPR058245">
    <property type="entry name" value="NreC/VraR/RcsB-like_REC"/>
</dbReference>
<dbReference type="InterPro" id="IPR011006">
    <property type="entry name" value="CheY-like_superfamily"/>
</dbReference>
<dbReference type="OrthoDB" id="9797341at2"/>
<dbReference type="InterPro" id="IPR000792">
    <property type="entry name" value="Tscrpt_reg_LuxR_C"/>
</dbReference>
<dbReference type="SUPFAM" id="SSF52172">
    <property type="entry name" value="CheY-like"/>
    <property type="match status" value="1"/>
</dbReference>
<dbReference type="Proteomes" id="UP000275719">
    <property type="component" value="Unassembled WGS sequence"/>
</dbReference>
<feature type="domain" description="HTH luxR-type" evidence="4">
    <location>
        <begin position="143"/>
        <end position="208"/>
    </location>
</feature>
<dbReference type="PRINTS" id="PR00038">
    <property type="entry name" value="HTHLUXR"/>
</dbReference>
<dbReference type="PROSITE" id="PS00622">
    <property type="entry name" value="HTH_LUXR_1"/>
    <property type="match status" value="1"/>
</dbReference>
<evidence type="ECO:0000259" key="5">
    <source>
        <dbReference type="PROSITE" id="PS50110"/>
    </source>
</evidence>
<evidence type="ECO:0000256" key="3">
    <source>
        <dbReference type="PROSITE-ProRule" id="PRU00169"/>
    </source>
</evidence>
<gene>
    <name evidence="6" type="ORF">EG240_14535</name>
</gene>
<evidence type="ECO:0000313" key="6">
    <source>
        <dbReference type="EMBL" id="RRJ87728.1"/>
    </source>
</evidence>
<dbReference type="CDD" id="cd06170">
    <property type="entry name" value="LuxR_C_like"/>
    <property type="match status" value="1"/>
</dbReference>
<dbReference type="Pfam" id="PF00196">
    <property type="entry name" value="GerE"/>
    <property type="match status" value="1"/>
</dbReference>
<dbReference type="PANTHER" id="PTHR43214:SF40">
    <property type="entry name" value="TRANSCRIPTIONAL REGULATORY PROTEIN LNRK"/>
    <property type="match status" value="1"/>
</dbReference>
<dbReference type="InterPro" id="IPR039420">
    <property type="entry name" value="WalR-like"/>
</dbReference>
<comment type="caution">
    <text evidence="6">The sequence shown here is derived from an EMBL/GenBank/DDBJ whole genome shotgun (WGS) entry which is preliminary data.</text>
</comment>